<evidence type="ECO:0000313" key="4">
    <source>
        <dbReference type="EMBL" id="CAD7258579.1"/>
    </source>
</evidence>
<evidence type="ECO:0000256" key="1">
    <source>
        <dbReference type="ARBA" id="ARBA00022837"/>
    </source>
</evidence>
<evidence type="ECO:0000256" key="2">
    <source>
        <dbReference type="SAM" id="SignalP"/>
    </source>
</evidence>
<dbReference type="AlphaFoldDB" id="A0A7R9AQJ0"/>
<dbReference type="PROSITE" id="PS00018">
    <property type="entry name" value="EF_HAND_1"/>
    <property type="match status" value="1"/>
</dbReference>
<dbReference type="SUPFAM" id="SSF47473">
    <property type="entry name" value="EF-hand"/>
    <property type="match status" value="1"/>
</dbReference>
<proteinExistence type="predicted"/>
<feature type="signal peptide" evidence="2">
    <location>
        <begin position="1"/>
        <end position="16"/>
    </location>
</feature>
<keyword evidence="1" id="KW-0106">Calcium</keyword>
<accession>A0A7R9AQJ0</accession>
<sequence>MAGTLLVSRLTCGGTAVLSAVLLNCSREPELFPSHLYSRLLEDSTTLVAFKVAIDLTARLACHSPRSVALLDRVLLISPPTTLHPHYFLQTRRGRSYVIGSLVYCESIALDHVATEAGEPLADEGDKKKPKEPVTEYDKLVQDFYSRLLAQRKTTVAMQEKNRRWSMQKVMKQFPGWNETTIANLHSLFLLFDNRQNGMLSLDDFCAVLESLGDESTMEERKSRYEDTDKDNDGWISYDEFLSLVYNFNPPVDGEMEGLARTCFEVAENIRFVSGLSVGEQLEYGLF</sequence>
<dbReference type="GO" id="GO:0005509">
    <property type="term" value="F:calcium ion binding"/>
    <property type="evidence" value="ECO:0007669"/>
    <property type="project" value="InterPro"/>
</dbReference>
<name>A0A7R9AQJ0_TIMSH</name>
<feature type="domain" description="EF-hand" evidence="3">
    <location>
        <begin position="216"/>
        <end position="251"/>
    </location>
</feature>
<dbReference type="CDD" id="cd00051">
    <property type="entry name" value="EFh"/>
    <property type="match status" value="1"/>
</dbReference>
<evidence type="ECO:0000259" key="3">
    <source>
        <dbReference type="PROSITE" id="PS50222"/>
    </source>
</evidence>
<gene>
    <name evidence="4" type="ORF">TSIB3V08_LOCUS2804</name>
</gene>
<dbReference type="InterPro" id="IPR002048">
    <property type="entry name" value="EF_hand_dom"/>
</dbReference>
<dbReference type="Gene3D" id="1.10.238.10">
    <property type="entry name" value="EF-hand"/>
    <property type="match status" value="1"/>
</dbReference>
<dbReference type="InterPro" id="IPR011992">
    <property type="entry name" value="EF-hand-dom_pair"/>
</dbReference>
<protein>
    <recommendedName>
        <fullName evidence="3">EF-hand domain-containing protein</fullName>
    </recommendedName>
</protein>
<organism evidence="4">
    <name type="scientific">Timema shepardi</name>
    <name type="common">Walking stick</name>
    <dbReference type="NCBI Taxonomy" id="629360"/>
    <lineage>
        <taxon>Eukaryota</taxon>
        <taxon>Metazoa</taxon>
        <taxon>Ecdysozoa</taxon>
        <taxon>Arthropoda</taxon>
        <taxon>Hexapoda</taxon>
        <taxon>Insecta</taxon>
        <taxon>Pterygota</taxon>
        <taxon>Neoptera</taxon>
        <taxon>Polyneoptera</taxon>
        <taxon>Phasmatodea</taxon>
        <taxon>Timematodea</taxon>
        <taxon>Timematoidea</taxon>
        <taxon>Timematidae</taxon>
        <taxon>Timema</taxon>
    </lineage>
</organism>
<keyword evidence="2" id="KW-0732">Signal</keyword>
<dbReference type="Pfam" id="PF13499">
    <property type="entry name" value="EF-hand_7"/>
    <property type="match status" value="1"/>
</dbReference>
<feature type="chain" id="PRO_5031329155" description="EF-hand domain-containing protein" evidence="2">
    <location>
        <begin position="17"/>
        <end position="287"/>
    </location>
</feature>
<feature type="domain" description="EF-hand" evidence="3">
    <location>
        <begin position="180"/>
        <end position="215"/>
    </location>
</feature>
<dbReference type="PROSITE" id="PS50222">
    <property type="entry name" value="EF_HAND_2"/>
    <property type="match status" value="2"/>
</dbReference>
<dbReference type="EMBL" id="OC000883">
    <property type="protein sequence ID" value="CAD7258579.1"/>
    <property type="molecule type" value="Genomic_DNA"/>
</dbReference>
<reference evidence="4" key="1">
    <citation type="submission" date="2020-11" db="EMBL/GenBank/DDBJ databases">
        <authorList>
            <person name="Tran Van P."/>
        </authorList>
    </citation>
    <scope>NUCLEOTIDE SEQUENCE</scope>
</reference>
<dbReference type="InterPro" id="IPR018247">
    <property type="entry name" value="EF_Hand_1_Ca_BS"/>
</dbReference>